<dbReference type="InterPro" id="IPR001867">
    <property type="entry name" value="OmpR/PhoB-type_DNA-bd"/>
</dbReference>
<dbReference type="Gene3D" id="6.10.250.690">
    <property type="match status" value="1"/>
</dbReference>
<name>A0A3Q8CBX5_9LACO</name>
<dbReference type="Gene3D" id="1.10.10.10">
    <property type="entry name" value="Winged helix-like DNA-binding domain superfamily/Winged helix DNA-binding domain"/>
    <property type="match status" value="1"/>
</dbReference>
<dbReference type="Pfam" id="PF00072">
    <property type="entry name" value="Response_reg"/>
    <property type="match status" value="1"/>
</dbReference>
<keyword evidence="4 7" id="KW-0238">DNA-binding</keyword>
<feature type="domain" description="Response regulatory" evidence="8">
    <location>
        <begin position="5"/>
        <end position="118"/>
    </location>
</feature>
<evidence type="ECO:0000259" key="8">
    <source>
        <dbReference type="PROSITE" id="PS50110"/>
    </source>
</evidence>
<gene>
    <name evidence="10" type="ORF">BSQ50_03185</name>
</gene>
<feature type="DNA-binding region" description="OmpR/PhoB-type" evidence="7">
    <location>
        <begin position="131"/>
        <end position="230"/>
    </location>
</feature>
<keyword evidence="1 6" id="KW-0597">Phosphoprotein</keyword>
<dbReference type="GO" id="GO:0000976">
    <property type="term" value="F:transcription cis-regulatory region binding"/>
    <property type="evidence" value="ECO:0007669"/>
    <property type="project" value="TreeGrafter"/>
</dbReference>
<protein>
    <submittedName>
        <fullName evidence="10">DNA-binding response regulator</fullName>
    </submittedName>
</protein>
<evidence type="ECO:0000256" key="4">
    <source>
        <dbReference type="ARBA" id="ARBA00023125"/>
    </source>
</evidence>
<dbReference type="InterPro" id="IPR036388">
    <property type="entry name" value="WH-like_DNA-bd_sf"/>
</dbReference>
<dbReference type="SMART" id="SM00862">
    <property type="entry name" value="Trans_reg_C"/>
    <property type="match status" value="1"/>
</dbReference>
<dbReference type="PANTHER" id="PTHR48111">
    <property type="entry name" value="REGULATOR OF RPOS"/>
    <property type="match status" value="1"/>
</dbReference>
<dbReference type="GO" id="GO:0032993">
    <property type="term" value="C:protein-DNA complex"/>
    <property type="evidence" value="ECO:0007669"/>
    <property type="project" value="TreeGrafter"/>
</dbReference>
<feature type="modified residue" description="4-aspartylphosphate" evidence="6">
    <location>
        <position position="54"/>
    </location>
</feature>
<dbReference type="InterPro" id="IPR011006">
    <property type="entry name" value="CheY-like_superfamily"/>
</dbReference>
<evidence type="ECO:0000259" key="9">
    <source>
        <dbReference type="PROSITE" id="PS51755"/>
    </source>
</evidence>
<dbReference type="PROSITE" id="PS50110">
    <property type="entry name" value="RESPONSE_REGULATORY"/>
    <property type="match status" value="1"/>
</dbReference>
<sequence>MSKTRILLVEDDQEVGRLITMTLKANQYQFEWARDGKTALASQRLFQPAVILLDLGLPDIDGVLVIEKIRQNQLTPIIVISARSDETDKITALDKGADDYLIKPFSINEMLARIRVALRRKAYLENTHDEQRIYQNGPLKIDFFSQTAYLDQQPLNLTETTYNLLCLLADNTAKVLTHGFLMRTLWPDKPLNDTTSLRVAIAALRKELEPERESLKFIKTHIGVGYSFIQN</sequence>
<evidence type="ECO:0000256" key="7">
    <source>
        <dbReference type="PROSITE-ProRule" id="PRU01091"/>
    </source>
</evidence>
<dbReference type="GO" id="GO:0000156">
    <property type="term" value="F:phosphorelay response regulator activity"/>
    <property type="evidence" value="ECO:0007669"/>
    <property type="project" value="TreeGrafter"/>
</dbReference>
<feature type="domain" description="OmpR/PhoB-type" evidence="9">
    <location>
        <begin position="131"/>
        <end position="230"/>
    </location>
</feature>
<dbReference type="PROSITE" id="PS51755">
    <property type="entry name" value="OMPR_PHOB"/>
    <property type="match status" value="1"/>
</dbReference>
<dbReference type="SMART" id="SM00448">
    <property type="entry name" value="REC"/>
    <property type="match status" value="1"/>
</dbReference>
<keyword evidence="3" id="KW-0805">Transcription regulation</keyword>
<dbReference type="InterPro" id="IPR039420">
    <property type="entry name" value="WalR-like"/>
</dbReference>
<dbReference type="Gene3D" id="3.40.50.2300">
    <property type="match status" value="1"/>
</dbReference>
<dbReference type="KEGG" id="lng:BSQ50_03185"/>
<keyword evidence="11" id="KW-1185">Reference proteome</keyword>
<dbReference type="GO" id="GO:0006355">
    <property type="term" value="P:regulation of DNA-templated transcription"/>
    <property type="evidence" value="ECO:0007669"/>
    <property type="project" value="InterPro"/>
</dbReference>
<reference evidence="10 11" key="1">
    <citation type="submission" date="2016-11" db="EMBL/GenBank/DDBJ databases">
        <title>Interaction between Lactobacillus species and yeast in water kefir.</title>
        <authorList>
            <person name="Behr J."/>
            <person name="Xu D."/>
            <person name="Vogel R.F."/>
        </authorList>
    </citation>
    <scope>NUCLEOTIDE SEQUENCE [LARGE SCALE GENOMIC DNA]</scope>
    <source>
        <strain evidence="10 11">TMW 1.1827</strain>
    </source>
</reference>
<dbReference type="AlphaFoldDB" id="A0A3Q8CBX5"/>
<dbReference type="GO" id="GO:0005829">
    <property type="term" value="C:cytosol"/>
    <property type="evidence" value="ECO:0007669"/>
    <property type="project" value="TreeGrafter"/>
</dbReference>
<evidence type="ECO:0000313" key="10">
    <source>
        <dbReference type="EMBL" id="AUJ31649.1"/>
    </source>
</evidence>
<evidence type="ECO:0000256" key="6">
    <source>
        <dbReference type="PROSITE-ProRule" id="PRU00169"/>
    </source>
</evidence>
<evidence type="ECO:0000313" key="11">
    <source>
        <dbReference type="Proteomes" id="UP000324497"/>
    </source>
</evidence>
<evidence type="ECO:0000256" key="5">
    <source>
        <dbReference type="ARBA" id="ARBA00023163"/>
    </source>
</evidence>
<evidence type="ECO:0000256" key="1">
    <source>
        <dbReference type="ARBA" id="ARBA00022553"/>
    </source>
</evidence>
<evidence type="ECO:0000256" key="3">
    <source>
        <dbReference type="ARBA" id="ARBA00023015"/>
    </source>
</evidence>
<evidence type="ECO:0000256" key="2">
    <source>
        <dbReference type="ARBA" id="ARBA00023012"/>
    </source>
</evidence>
<accession>A0A3Q8CBX5</accession>
<dbReference type="RefSeq" id="WP_148126366.1">
    <property type="nucleotide sequence ID" value="NZ_CP018180.1"/>
</dbReference>
<proteinExistence type="predicted"/>
<dbReference type="CDD" id="cd00383">
    <property type="entry name" value="trans_reg_C"/>
    <property type="match status" value="1"/>
</dbReference>
<dbReference type="Proteomes" id="UP000324497">
    <property type="component" value="Chromosome"/>
</dbReference>
<organism evidence="10 11">
    <name type="scientific">Liquorilactobacillus nagelii</name>
    <dbReference type="NCBI Taxonomy" id="82688"/>
    <lineage>
        <taxon>Bacteria</taxon>
        <taxon>Bacillati</taxon>
        <taxon>Bacillota</taxon>
        <taxon>Bacilli</taxon>
        <taxon>Lactobacillales</taxon>
        <taxon>Lactobacillaceae</taxon>
        <taxon>Liquorilactobacillus</taxon>
    </lineage>
</organism>
<dbReference type="EMBL" id="CP018180">
    <property type="protein sequence ID" value="AUJ31649.1"/>
    <property type="molecule type" value="Genomic_DNA"/>
</dbReference>
<keyword evidence="5" id="KW-0804">Transcription</keyword>
<dbReference type="Pfam" id="PF00486">
    <property type="entry name" value="Trans_reg_C"/>
    <property type="match status" value="1"/>
</dbReference>
<dbReference type="InterPro" id="IPR001789">
    <property type="entry name" value="Sig_transdc_resp-reg_receiver"/>
</dbReference>
<dbReference type="PANTHER" id="PTHR48111:SF50">
    <property type="entry name" value="KDP OPERON TRANSCRIPTIONAL REGULATORY PROTEIN KDPE"/>
    <property type="match status" value="1"/>
</dbReference>
<keyword evidence="2" id="KW-0902">Two-component regulatory system</keyword>
<dbReference type="SUPFAM" id="SSF52172">
    <property type="entry name" value="CheY-like"/>
    <property type="match status" value="1"/>
</dbReference>